<dbReference type="RefSeq" id="WP_169456585.1">
    <property type="nucleotide sequence ID" value="NZ_CP051774.1"/>
</dbReference>
<dbReference type="InterPro" id="IPR005302">
    <property type="entry name" value="MoCF_Sase_C"/>
</dbReference>
<evidence type="ECO:0000259" key="1">
    <source>
        <dbReference type="PROSITE" id="PS51340"/>
    </source>
</evidence>
<dbReference type="EMBL" id="CP051774">
    <property type="protein sequence ID" value="QJE98126.1"/>
    <property type="molecule type" value="Genomic_DNA"/>
</dbReference>
<dbReference type="GO" id="GO:0030170">
    <property type="term" value="F:pyridoxal phosphate binding"/>
    <property type="evidence" value="ECO:0007669"/>
    <property type="project" value="InterPro"/>
</dbReference>
<gene>
    <name evidence="2" type="ORF">HHL09_20840</name>
</gene>
<sequence length="231" mass="25811">MIVVALHTGAAADRPVEGSGEWWDKEWRTGFYKQPQEGPRWLGYQGFRGDEVADTRFHGGVDKAVCVYPAEHYPYWNGIDEMAGAGAGGFGENLTTEGLLEDEICIGDVYQLGEAVVQVSQPRQPCWKLGRRWRIKDLAVQVERTGRSGFYFRVLTHGHVKPGDRFELVSRPQPSWTISRCNALMHHDRGGVEAAKALASCPELSGSWKDGLWARAQSRERDAAARRDQPA</sequence>
<accession>A0A858RLA3</accession>
<keyword evidence="3" id="KW-1185">Reference proteome</keyword>
<dbReference type="AlphaFoldDB" id="A0A858RLA3"/>
<dbReference type="KEGG" id="luo:HHL09_20840"/>
<dbReference type="PROSITE" id="PS51340">
    <property type="entry name" value="MOSC"/>
    <property type="match status" value="1"/>
</dbReference>
<feature type="domain" description="MOSC" evidence="1">
    <location>
        <begin position="34"/>
        <end position="169"/>
    </location>
</feature>
<evidence type="ECO:0000313" key="3">
    <source>
        <dbReference type="Proteomes" id="UP000501812"/>
    </source>
</evidence>
<dbReference type="Proteomes" id="UP000501812">
    <property type="component" value="Chromosome"/>
</dbReference>
<dbReference type="Gene3D" id="2.40.33.20">
    <property type="entry name" value="PK beta-barrel domain-like"/>
    <property type="match status" value="1"/>
</dbReference>
<proteinExistence type="predicted"/>
<dbReference type="SUPFAM" id="SSF50800">
    <property type="entry name" value="PK beta-barrel domain-like"/>
    <property type="match status" value="1"/>
</dbReference>
<dbReference type="PANTHER" id="PTHR30212">
    <property type="entry name" value="PROTEIN YIIM"/>
    <property type="match status" value="1"/>
</dbReference>
<dbReference type="Pfam" id="PF03475">
    <property type="entry name" value="YiiM_3-alpha"/>
    <property type="match status" value="1"/>
</dbReference>
<dbReference type="InterPro" id="IPR011037">
    <property type="entry name" value="Pyrv_Knase-like_insert_dom_sf"/>
</dbReference>
<name>A0A858RLA3_9BACT</name>
<organism evidence="2 3">
    <name type="scientific">Luteolibacter luteus</name>
    <dbReference type="NCBI Taxonomy" id="2728835"/>
    <lineage>
        <taxon>Bacteria</taxon>
        <taxon>Pseudomonadati</taxon>
        <taxon>Verrucomicrobiota</taxon>
        <taxon>Verrucomicrobiia</taxon>
        <taxon>Verrucomicrobiales</taxon>
        <taxon>Verrucomicrobiaceae</taxon>
        <taxon>Luteolibacter</taxon>
    </lineage>
</organism>
<dbReference type="PANTHER" id="PTHR30212:SF4">
    <property type="entry name" value="MOSC DOMAIN-CONTAINING PROTEIN"/>
    <property type="match status" value="1"/>
</dbReference>
<evidence type="ECO:0000313" key="2">
    <source>
        <dbReference type="EMBL" id="QJE98126.1"/>
    </source>
</evidence>
<dbReference type="GO" id="GO:0003824">
    <property type="term" value="F:catalytic activity"/>
    <property type="evidence" value="ECO:0007669"/>
    <property type="project" value="InterPro"/>
</dbReference>
<dbReference type="GO" id="GO:0030151">
    <property type="term" value="F:molybdenum ion binding"/>
    <property type="evidence" value="ECO:0007669"/>
    <property type="project" value="InterPro"/>
</dbReference>
<dbReference type="InterPro" id="IPR052353">
    <property type="entry name" value="Benzoxazolinone_Detox_Enz"/>
</dbReference>
<dbReference type="Pfam" id="PF03473">
    <property type="entry name" value="MOSC"/>
    <property type="match status" value="1"/>
</dbReference>
<reference evidence="2 3" key="1">
    <citation type="submission" date="2020-04" db="EMBL/GenBank/DDBJ databases">
        <title>Luteolibacter sp. G-1-1-1 isolated from soil.</title>
        <authorList>
            <person name="Dahal R.H."/>
        </authorList>
    </citation>
    <scope>NUCLEOTIDE SEQUENCE [LARGE SCALE GENOMIC DNA]</scope>
    <source>
        <strain evidence="2 3">G-1-1-1</strain>
    </source>
</reference>
<protein>
    <submittedName>
        <fullName evidence="2">MOSC domain-containing protein</fullName>
    </submittedName>
</protein>
<dbReference type="InterPro" id="IPR005163">
    <property type="entry name" value="Tri_helical_YiiM-like"/>
</dbReference>